<reference evidence="3" key="1">
    <citation type="submission" date="2020-08" db="EMBL/GenBank/DDBJ databases">
        <title>Genome public.</title>
        <authorList>
            <person name="Liu C."/>
            <person name="Sun Q."/>
        </authorList>
    </citation>
    <scope>NUCLEOTIDE SEQUENCE</scope>
    <source>
        <strain evidence="3">NSJ-23</strain>
    </source>
</reference>
<dbReference type="AlphaFoldDB" id="A0A8J6MBZ9"/>
<sequence>MELVARFCWCAMLQMLNWSIYLGMALAALLALRPMTRRFLEPRQRVALWGVVWLSFCLPQWINLLDWVPLPFTLRSFLTPRTYCDSGFDHFPMYLPEITGEGTYHLALPGGFSIPIQVSWQGMVLLVLLGAAYFVVIFSLARWSDRGVRKLASQGRALETEDYERLGLTMAEGQSIKLCPDLPTSFVLRRKGGHDILLQRELTGEQMKLVLIHEREHVKQRHPWLQGIASAVWILNFWNPLVWLAYRAFRLDMELACDQGVLEQLDLEGRRSYARTLVELASDRPVWGGVTSFGECDAALRVRQAANWQPDYRSSGPGASRSGDRKTVLGWAAAAALAAFLLAGGPYRALDADVLDVMERYQIWSMMAEEADWDEDTIFYAAEDGSSYISVRFQDLNGTWCHALFRRWFWGDTIDFHFTPDGRSPDQDQRLDYWVLLPGGKTEPLS</sequence>
<feature type="transmembrane region" description="Helical" evidence="1">
    <location>
        <begin position="15"/>
        <end position="34"/>
    </location>
</feature>
<dbReference type="Pfam" id="PF05569">
    <property type="entry name" value="Peptidase_M56"/>
    <property type="match status" value="1"/>
</dbReference>
<accession>A0A8J6MBZ9</accession>
<keyword evidence="1" id="KW-0812">Transmembrane</keyword>
<dbReference type="PANTHER" id="PTHR34978">
    <property type="entry name" value="POSSIBLE SENSOR-TRANSDUCER PROTEIN BLAR"/>
    <property type="match status" value="1"/>
</dbReference>
<dbReference type="EMBL" id="JACOPO010000001">
    <property type="protein sequence ID" value="MBC5721311.1"/>
    <property type="molecule type" value="Genomic_DNA"/>
</dbReference>
<keyword evidence="4" id="KW-1185">Reference proteome</keyword>
<dbReference type="Proteomes" id="UP000628736">
    <property type="component" value="Unassembled WGS sequence"/>
</dbReference>
<evidence type="ECO:0000259" key="2">
    <source>
        <dbReference type="Pfam" id="PF05569"/>
    </source>
</evidence>
<dbReference type="PANTHER" id="PTHR34978:SF3">
    <property type="entry name" value="SLR0241 PROTEIN"/>
    <property type="match status" value="1"/>
</dbReference>
<feature type="transmembrane region" description="Helical" evidence="1">
    <location>
        <begin position="118"/>
        <end position="141"/>
    </location>
</feature>
<protein>
    <submittedName>
        <fullName evidence="3">M56 family metallopeptidase</fullName>
    </submittedName>
</protein>
<name>A0A8J6MBZ9_9FIRM</name>
<dbReference type="CDD" id="cd07341">
    <property type="entry name" value="M56_BlaR1_MecR1_like"/>
    <property type="match status" value="1"/>
</dbReference>
<organism evidence="3 4">
    <name type="scientific">Flintibacter hominis</name>
    <dbReference type="NCBI Taxonomy" id="2763048"/>
    <lineage>
        <taxon>Bacteria</taxon>
        <taxon>Bacillati</taxon>
        <taxon>Bacillota</taxon>
        <taxon>Clostridia</taxon>
        <taxon>Eubacteriales</taxon>
        <taxon>Flintibacter</taxon>
    </lineage>
</organism>
<gene>
    <name evidence="3" type="ORF">H8S11_00520</name>
</gene>
<evidence type="ECO:0000256" key="1">
    <source>
        <dbReference type="SAM" id="Phobius"/>
    </source>
</evidence>
<feature type="transmembrane region" description="Helical" evidence="1">
    <location>
        <begin position="328"/>
        <end position="350"/>
    </location>
</feature>
<comment type="caution">
    <text evidence="3">The sequence shown here is derived from an EMBL/GenBank/DDBJ whole genome shotgun (WGS) entry which is preliminary data.</text>
</comment>
<proteinExistence type="predicted"/>
<keyword evidence="1" id="KW-0472">Membrane</keyword>
<dbReference type="RefSeq" id="WP_186851824.1">
    <property type="nucleotide sequence ID" value="NZ_JACOPO010000001.1"/>
</dbReference>
<dbReference type="InterPro" id="IPR008756">
    <property type="entry name" value="Peptidase_M56"/>
</dbReference>
<evidence type="ECO:0000313" key="4">
    <source>
        <dbReference type="Proteomes" id="UP000628736"/>
    </source>
</evidence>
<feature type="domain" description="Peptidase M56" evidence="2">
    <location>
        <begin position="14"/>
        <end position="285"/>
    </location>
</feature>
<dbReference type="InterPro" id="IPR052173">
    <property type="entry name" value="Beta-lactam_resp_regulator"/>
</dbReference>
<feature type="transmembrane region" description="Helical" evidence="1">
    <location>
        <begin position="46"/>
        <end position="62"/>
    </location>
</feature>
<evidence type="ECO:0000313" key="3">
    <source>
        <dbReference type="EMBL" id="MBC5721311.1"/>
    </source>
</evidence>
<keyword evidence="1" id="KW-1133">Transmembrane helix</keyword>